<proteinExistence type="predicted"/>
<evidence type="ECO:0000256" key="1">
    <source>
        <dbReference type="SAM" id="MobiDB-lite"/>
    </source>
</evidence>
<gene>
    <name evidence="2" type="ORF">Tci_671452</name>
</gene>
<sequence>MVTSSDYLNRLHQEDFKDYTGCEPKTYRSNLLNHLDILAKCIDKRVLIYSELRMKKNEVKAIKETEKPLNEAIPHEHEIEKSFKLQSKDVQIKSVQAVEANLVVMESNETESGKQDTNSGFGNYFTRAMDADIRPTNDQVSLAEVDSNTTPFSTNISHRGREIDQDAEQYQVKIPLIKAELFKMKDMVKKEVYNELSKRFVQIEKHCISLEISIHQKDESFQSNKPSQIQEKVSANAALKNELRKLKGNSVDTKFAKASILGKPPLQPSRNHSVVRQPNAFKSDEPRISKLWFASQVDVKHNLPKPVTPHHFPKFKESAPAKPHHVNAPSSS</sequence>
<feature type="non-terminal residue" evidence="2">
    <location>
        <position position="332"/>
    </location>
</feature>
<reference evidence="2" key="1">
    <citation type="journal article" date="2019" name="Sci. Rep.">
        <title>Draft genome of Tanacetum cinerariifolium, the natural source of mosquito coil.</title>
        <authorList>
            <person name="Yamashiro T."/>
            <person name="Shiraishi A."/>
            <person name="Satake H."/>
            <person name="Nakayama K."/>
        </authorList>
    </citation>
    <scope>NUCLEOTIDE SEQUENCE</scope>
</reference>
<comment type="caution">
    <text evidence="2">The sequence shown here is derived from an EMBL/GenBank/DDBJ whole genome shotgun (WGS) entry which is preliminary data.</text>
</comment>
<dbReference type="AlphaFoldDB" id="A0A699KP77"/>
<feature type="region of interest" description="Disordered" evidence="1">
    <location>
        <begin position="308"/>
        <end position="332"/>
    </location>
</feature>
<evidence type="ECO:0000313" key="2">
    <source>
        <dbReference type="EMBL" id="GFA99480.1"/>
    </source>
</evidence>
<name>A0A699KP77_TANCI</name>
<dbReference type="EMBL" id="BKCJ010529619">
    <property type="protein sequence ID" value="GFA99480.1"/>
    <property type="molecule type" value="Genomic_DNA"/>
</dbReference>
<accession>A0A699KP77</accession>
<organism evidence="2">
    <name type="scientific">Tanacetum cinerariifolium</name>
    <name type="common">Dalmatian daisy</name>
    <name type="synonym">Chrysanthemum cinerariifolium</name>
    <dbReference type="NCBI Taxonomy" id="118510"/>
    <lineage>
        <taxon>Eukaryota</taxon>
        <taxon>Viridiplantae</taxon>
        <taxon>Streptophyta</taxon>
        <taxon>Embryophyta</taxon>
        <taxon>Tracheophyta</taxon>
        <taxon>Spermatophyta</taxon>
        <taxon>Magnoliopsida</taxon>
        <taxon>eudicotyledons</taxon>
        <taxon>Gunneridae</taxon>
        <taxon>Pentapetalae</taxon>
        <taxon>asterids</taxon>
        <taxon>campanulids</taxon>
        <taxon>Asterales</taxon>
        <taxon>Asteraceae</taxon>
        <taxon>Asteroideae</taxon>
        <taxon>Anthemideae</taxon>
        <taxon>Anthemidinae</taxon>
        <taxon>Tanacetum</taxon>
    </lineage>
</organism>
<protein>
    <submittedName>
        <fullName evidence="2">Uncharacterized protein</fullName>
    </submittedName>
</protein>